<feature type="binding site" evidence="7">
    <location>
        <position position="315"/>
    </location>
    <ligand>
        <name>3-phosphoshikimate</name>
        <dbReference type="ChEBI" id="CHEBI:145989"/>
    </ligand>
</feature>
<dbReference type="PROSITE" id="PS00885">
    <property type="entry name" value="EPSP_SYNTHASE_2"/>
    <property type="match status" value="1"/>
</dbReference>
<feature type="binding site" evidence="7">
    <location>
        <position position="164"/>
    </location>
    <ligand>
        <name>3-phosphoshikimate</name>
        <dbReference type="ChEBI" id="CHEBI:145989"/>
    </ligand>
</feature>
<evidence type="ECO:0000256" key="5">
    <source>
        <dbReference type="ARBA" id="ARBA00023141"/>
    </source>
</evidence>
<feature type="binding site" evidence="7">
    <location>
        <position position="38"/>
    </location>
    <ligand>
        <name>3-phosphoshikimate</name>
        <dbReference type="ChEBI" id="CHEBI:145989"/>
    </ligand>
</feature>
<dbReference type="PANTHER" id="PTHR21090:SF5">
    <property type="entry name" value="PENTAFUNCTIONAL AROM POLYPEPTIDE"/>
    <property type="match status" value="1"/>
</dbReference>
<gene>
    <name evidence="7" type="primary">aroA</name>
    <name evidence="10" type="ORF">ACFS25_07190</name>
</gene>
<feature type="binding site" evidence="7">
    <location>
        <position position="165"/>
    </location>
    <ligand>
        <name>3-phosphoshikimate</name>
        <dbReference type="ChEBI" id="CHEBI:145989"/>
    </ligand>
</feature>
<comment type="similarity">
    <text evidence="2 7">Belongs to the EPSP synthase family.</text>
</comment>
<dbReference type="InterPro" id="IPR006264">
    <property type="entry name" value="EPSP_synthase"/>
</dbReference>
<dbReference type="HAMAP" id="MF_00210">
    <property type="entry name" value="EPSP_synth"/>
    <property type="match status" value="1"/>
</dbReference>
<comment type="caution">
    <text evidence="10">The sequence shown here is derived from an EMBL/GenBank/DDBJ whole genome shotgun (WGS) entry which is preliminary data.</text>
</comment>
<dbReference type="InterPro" id="IPR023193">
    <property type="entry name" value="EPSP_synthase_CS"/>
</dbReference>
<feature type="domain" description="Enolpyruvate transferase" evidence="9">
    <location>
        <begin position="27"/>
        <end position="74"/>
    </location>
</feature>
<feature type="binding site" evidence="7">
    <location>
        <position position="114"/>
    </location>
    <ligand>
        <name>phosphoenolpyruvate</name>
        <dbReference type="ChEBI" id="CHEBI:58702"/>
    </ligand>
</feature>
<name>A0ABW6AGK4_9BACT</name>
<feature type="domain" description="Enolpyruvate transferase" evidence="9">
    <location>
        <begin position="80"/>
        <end position="425"/>
    </location>
</feature>
<feature type="binding site" evidence="7">
    <location>
        <position position="342"/>
    </location>
    <ligand>
        <name>3-phosphoshikimate</name>
        <dbReference type="ChEBI" id="CHEBI:145989"/>
    </ligand>
</feature>
<dbReference type="Pfam" id="PF00275">
    <property type="entry name" value="EPSP_synthase"/>
    <property type="match status" value="2"/>
</dbReference>
<evidence type="ECO:0000313" key="11">
    <source>
        <dbReference type="Proteomes" id="UP001597512"/>
    </source>
</evidence>
<comment type="caution">
    <text evidence="7">Lacks conserved residue(s) required for the propagation of feature annotation.</text>
</comment>
<keyword evidence="5 7" id="KW-0057">Aromatic amino acid biosynthesis</keyword>
<evidence type="ECO:0000256" key="2">
    <source>
        <dbReference type="ARBA" id="ARBA00009948"/>
    </source>
</evidence>
<keyword evidence="3 7" id="KW-0028">Amino-acid biosynthesis</keyword>
<dbReference type="Gene3D" id="3.65.10.10">
    <property type="entry name" value="Enolpyruvate transferase domain"/>
    <property type="match status" value="3"/>
</dbReference>
<feature type="active site" description="Proton acceptor" evidence="7">
    <location>
        <position position="315"/>
    </location>
</feature>
<feature type="binding site" evidence="7">
    <location>
        <position position="38"/>
    </location>
    <ligand>
        <name>phosphoenolpyruvate</name>
        <dbReference type="ChEBI" id="CHEBI:58702"/>
    </ligand>
</feature>
<evidence type="ECO:0000256" key="7">
    <source>
        <dbReference type="HAMAP-Rule" id="MF_00210"/>
    </source>
</evidence>
<feature type="region of interest" description="Disordered" evidence="8">
    <location>
        <begin position="1"/>
        <end position="24"/>
    </location>
</feature>
<dbReference type="CDD" id="cd01556">
    <property type="entry name" value="EPSP_synthase"/>
    <property type="match status" value="1"/>
</dbReference>
<evidence type="ECO:0000256" key="3">
    <source>
        <dbReference type="ARBA" id="ARBA00022605"/>
    </source>
</evidence>
<feature type="binding site" evidence="7">
    <location>
        <position position="416"/>
    </location>
    <ligand>
        <name>phosphoenolpyruvate</name>
        <dbReference type="ChEBI" id="CHEBI:58702"/>
    </ligand>
</feature>
<comment type="subcellular location">
    <subcellularLocation>
        <location evidence="7">Cytoplasm</location>
    </subcellularLocation>
</comment>
<keyword evidence="4 7" id="KW-0808">Transferase</keyword>
<feature type="binding site" evidence="7">
    <location>
        <position position="191"/>
    </location>
    <ligand>
        <name>3-phosphoshikimate</name>
        <dbReference type="ChEBI" id="CHEBI:145989"/>
    </ligand>
</feature>
<dbReference type="InterPro" id="IPR001986">
    <property type="entry name" value="Enolpyruvate_Tfrase_dom"/>
</dbReference>
<dbReference type="Proteomes" id="UP001597512">
    <property type="component" value="Unassembled WGS sequence"/>
</dbReference>
<feature type="binding site" evidence="7">
    <location>
        <position position="163"/>
    </location>
    <ligand>
        <name>3-phosphoshikimate</name>
        <dbReference type="ChEBI" id="CHEBI:145989"/>
    </ligand>
</feature>
<feature type="compositionally biased region" description="Polar residues" evidence="8">
    <location>
        <begin position="12"/>
        <end position="23"/>
    </location>
</feature>
<organism evidence="10 11">
    <name type="scientific">Spirosoma flavum</name>
    <dbReference type="NCBI Taxonomy" id="2048557"/>
    <lineage>
        <taxon>Bacteria</taxon>
        <taxon>Pseudomonadati</taxon>
        <taxon>Bacteroidota</taxon>
        <taxon>Cytophagia</taxon>
        <taxon>Cytophagales</taxon>
        <taxon>Cytophagaceae</taxon>
        <taxon>Spirosoma</taxon>
    </lineage>
</organism>
<accession>A0ABW6AGK4</accession>
<dbReference type="EMBL" id="JBHUOM010000002">
    <property type="protein sequence ID" value="MFD2933562.1"/>
    <property type="molecule type" value="Genomic_DNA"/>
</dbReference>
<dbReference type="EC" id="2.5.1.19" evidence="7"/>
<dbReference type="SUPFAM" id="SSF55205">
    <property type="entry name" value="EPT/RTPC-like"/>
    <property type="match status" value="1"/>
</dbReference>
<keyword evidence="11" id="KW-1185">Reference proteome</keyword>
<evidence type="ECO:0000256" key="8">
    <source>
        <dbReference type="SAM" id="MobiDB-lite"/>
    </source>
</evidence>
<dbReference type="RefSeq" id="WP_381498023.1">
    <property type="nucleotide sequence ID" value="NZ_JBHUOM010000002.1"/>
</dbReference>
<reference evidence="11" key="1">
    <citation type="journal article" date="2019" name="Int. J. Syst. Evol. Microbiol.">
        <title>The Global Catalogue of Microorganisms (GCM) 10K type strain sequencing project: providing services to taxonomists for standard genome sequencing and annotation.</title>
        <authorList>
            <consortium name="The Broad Institute Genomics Platform"/>
            <consortium name="The Broad Institute Genome Sequencing Center for Infectious Disease"/>
            <person name="Wu L."/>
            <person name="Ma J."/>
        </authorList>
    </citation>
    <scope>NUCLEOTIDE SEQUENCE [LARGE SCALE GENOMIC DNA]</scope>
    <source>
        <strain evidence="11">KCTC 52490</strain>
    </source>
</reference>
<comment type="function">
    <text evidence="7">Catalyzes the transfer of the enolpyruvyl moiety of phosphoenolpyruvate (PEP) to the 5-hydroxyl of shikimate-3-phosphate (S3P) to produce enolpyruvyl shikimate-3-phosphate and inorganic phosphate.</text>
</comment>
<evidence type="ECO:0000313" key="10">
    <source>
        <dbReference type="EMBL" id="MFD2933562.1"/>
    </source>
</evidence>
<evidence type="ECO:0000259" key="9">
    <source>
        <dbReference type="Pfam" id="PF00275"/>
    </source>
</evidence>
<proteinExistence type="inferred from homology"/>
<comment type="catalytic activity">
    <reaction evidence="6">
        <text>3-phosphoshikimate + phosphoenolpyruvate = 5-O-(1-carboxyvinyl)-3-phosphoshikimate + phosphate</text>
        <dbReference type="Rhea" id="RHEA:21256"/>
        <dbReference type="ChEBI" id="CHEBI:43474"/>
        <dbReference type="ChEBI" id="CHEBI:57701"/>
        <dbReference type="ChEBI" id="CHEBI:58702"/>
        <dbReference type="ChEBI" id="CHEBI:145989"/>
        <dbReference type="EC" id="2.5.1.19"/>
    </reaction>
    <physiologicalReaction direction="left-to-right" evidence="6">
        <dbReference type="Rhea" id="RHEA:21257"/>
    </physiologicalReaction>
</comment>
<keyword evidence="7" id="KW-0963">Cytoplasm</keyword>
<evidence type="ECO:0000256" key="4">
    <source>
        <dbReference type="ARBA" id="ARBA00022679"/>
    </source>
</evidence>
<dbReference type="PANTHER" id="PTHR21090">
    <property type="entry name" value="AROM/DEHYDROQUINATE SYNTHASE"/>
    <property type="match status" value="1"/>
</dbReference>
<dbReference type="PIRSF" id="PIRSF000505">
    <property type="entry name" value="EPSPS"/>
    <property type="match status" value="1"/>
</dbReference>
<feature type="binding site" evidence="7">
    <location>
        <position position="39"/>
    </location>
    <ligand>
        <name>3-phosphoshikimate</name>
        <dbReference type="ChEBI" id="CHEBI:145989"/>
    </ligand>
</feature>
<comment type="subunit">
    <text evidence="7">Monomer.</text>
</comment>
<evidence type="ECO:0000256" key="1">
    <source>
        <dbReference type="ARBA" id="ARBA00004811"/>
    </source>
</evidence>
<dbReference type="InterPro" id="IPR036968">
    <property type="entry name" value="Enolpyruvate_Tfrase_sf"/>
</dbReference>
<comment type="pathway">
    <text evidence="1 7">Metabolic intermediate biosynthesis; chorismate biosynthesis; chorismate from D-erythrose 4-phosphate and phosphoenolpyruvate: step 6/7.</text>
</comment>
<protein>
    <recommendedName>
        <fullName evidence="7">3-phosphoshikimate 1-carboxyvinyltransferase</fullName>
        <ecNumber evidence="7">2.5.1.19</ecNumber>
    </recommendedName>
    <alternativeName>
        <fullName evidence="7">5-enolpyruvylshikimate-3-phosphate synthase</fullName>
        <shortName evidence="7">EPSP synthase</shortName>
        <shortName evidence="7">EPSPS</shortName>
    </alternativeName>
</protein>
<sequence length="442" mass="48110">MNAVRLIPPATPTQSEPDGSSPVQAYPIRATIPLASSKSESNRALIIDALTGFRCELQNLSTARDTQTMIRLLKSDDQTADVLDAGTTMRFLTAYFAVTGQKKTMTGTPRMCERPIGILVDALRTLGADITYLKNDGYPPLQINGFSSPTESANRLSIRGDVSSQYISALVMIAPLLPNGLTLELTGAIGSRPYIEMTLEQMRYFGADVQDDWEAKTITVAPKPYTPRPYAIESDWSGASYWYSVAALVRDGDAGTLNAEINLLGLKAKSLQGDSAIVDIMRSLGVESTFTDSGVRLTKRQAEASLAWDFTDCPDLAQTVAVCAAMKGVVLTLTGIESLKIKETDRIAALQAELQKIGAELVEIEPNHRYEVHQLATAPKAPATIETYDDHRMAMAFAPVAMQQEIIIDEPGVVAKSYPSFWDDMARVVTVEFILEETKTAS</sequence>
<feature type="binding site" evidence="7">
    <location>
        <position position="43"/>
    </location>
    <ligand>
        <name>3-phosphoshikimate</name>
        <dbReference type="ChEBI" id="CHEBI:145989"/>
    </ligand>
</feature>
<feature type="binding site" evidence="7">
    <location>
        <position position="165"/>
    </location>
    <ligand>
        <name>phosphoenolpyruvate</name>
        <dbReference type="ChEBI" id="CHEBI:58702"/>
    </ligand>
</feature>
<dbReference type="InterPro" id="IPR013792">
    <property type="entry name" value="RNA3'P_cycl/enolpyr_Trfase_a/b"/>
</dbReference>
<feature type="binding site" evidence="7">
    <location>
        <position position="86"/>
    </location>
    <ligand>
        <name>phosphoenolpyruvate</name>
        <dbReference type="ChEBI" id="CHEBI:58702"/>
    </ligand>
</feature>
<evidence type="ECO:0000256" key="6">
    <source>
        <dbReference type="ARBA" id="ARBA00044633"/>
    </source>
</evidence>
<feature type="binding site" evidence="7">
    <location>
        <position position="392"/>
    </location>
    <ligand>
        <name>phosphoenolpyruvate</name>
        <dbReference type="ChEBI" id="CHEBI:58702"/>
    </ligand>
</feature>
<feature type="binding site" evidence="7">
    <location>
        <position position="346"/>
    </location>
    <ligand>
        <name>phosphoenolpyruvate</name>
        <dbReference type="ChEBI" id="CHEBI:58702"/>
    </ligand>
</feature>